<proteinExistence type="predicted"/>
<organism evidence="1 2">
    <name type="scientific">Thiorhodovibrio winogradskyi</name>
    <dbReference type="NCBI Taxonomy" id="77007"/>
    <lineage>
        <taxon>Bacteria</taxon>
        <taxon>Pseudomonadati</taxon>
        <taxon>Pseudomonadota</taxon>
        <taxon>Gammaproteobacteria</taxon>
        <taxon>Chromatiales</taxon>
        <taxon>Chromatiaceae</taxon>
        <taxon>Thiorhodovibrio</taxon>
    </lineage>
</organism>
<evidence type="ECO:0000313" key="2">
    <source>
        <dbReference type="Proteomes" id="UP001432180"/>
    </source>
</evidence>
<name>A0ABZ0S6S0_9GAMM</name>
<accession>A0ABZ0S6S0</accession>
<dbReference type="RefSeq" id="WP_328985744.1">
    <property type="nucleotide sequence ID" value="NZ_CP121472.1"/>
</dbReference>
<dbReference type="Proteomes" id="UP001432180">
    <property type="component" value="Chromosome"/>
</dbReference>
<reference evidence="1 2" key="1">
    <citation type="journal article" date="2023" name="Microorganisms">
        <title>Thiorhodovibrio frisius and Trv. litoralis spp. nov., Two Novel Members from a Clade of Fastidious Purple Sulfur Bacteria That Exhibit Unique Red-Shifted Light-Harvesting Capabilities.</title>
        <authorList>
            <person name="Methner A."/>
            <person name="Kuzyk S.B."/>
            <person name="Petersen J."/>
            <person name="Bauer S."/>
            <person name="Brinkmann H."/>
            <person name="Sichau K."/>
            <person name="Wanner G."/>
            <person name="Wolf J."/>
            <person name="Neumann-Schaal M."/>
            <person name="Henke P."/>
            <person name="Tank M."/>
            <person name="Sproer C."/>
            <person name="Bunk B."/>
            <person name="Overmann J."/>
        </authorList>
    </citation>
    <scope>NUCLEOTIDE SEQUENCE [LARGE SCALE GENOMIC DNA]</scope>
    <source>
        <strain evidence="1 2">DSM 6702</strain>
    </source>
</reference>
<sequence>MTVSQEQQGVTIAFLERFEKFRLPRALEIKERVDQGATLETFDMDFLARVFEDAQRIKPLVDQRPDLQSLYSRAIDLYHGITERALANEERASGSG</sequence>
<keyword evidence="2" id="KW-1185">Reference proteome</keyword>
<gene>
    <name evidence="1" type="ORF">Thiowin_00040</name>
</gene>
<dbReference type="EMBL" id="CP121472">
    <property type="protein sequence ID" value="WPL15160.1"/>
    <property type="molecule type" value="Genomic_DNA"/>
</dbReference>
<evidence type="ECO:0000313" key="1">
    <source>
        <dbReference type="EMBL" id="WPL15160.1"/>
    </source>
</evidence>
<protein>
    <submittedName>
        <fullName evidence="1">Uncharacterized protein</fullName>
    </submittedName>
</protein>